<dbReference type="GeneID" id="40750824"/>
<protein>
    <recommendedName>
        <fullName evidence="1">Thioesterase domain-containing protein</fullName>
    </recommendedName>
</protein>
<dbReference type="Gene3D" id="3.10.129.10">
    <property type="entry name" value="Hotdog Thioesterase"/>
    <property type="match status" value="1"/>
</dbReference>
<proteinExistence type="predicted"/>
<dbReference type="PANTHER" id="PTHR47260:SF3">
    <property type="entry name" value="THIOESTERASE FAMILY PROTEIN (AFU_ORTHOLOGUE AFUA_7G03960)"/>
    <property type="match status" value="1"/>
</dbReference>
<dbReference type="OrthoDB" id="506431at2759"/>
<dbReference type="Proteomes" id="UP000030706">
    <property type="component" value="Unassembled WGS sequence"/>
</dbReference>
<dbReference type="InterPro" id="IPR052061">
    <property type="entry name" value="PTE-AB_protein"/>
</dbReference>
<dbReference type="InterPro" id="IPR029069">
    <property type="entry name" value="HotDog_dom_sf"/>
</dbReference>
<dbReference type="CDD" id="cd03443">
    <property type="entry name" value="PaaI_thioesterase"/>
    <property type="match status" value="1"/>
</dbReference>
<dbReference type="AlphaFoldDB" id="A0A074XGU6"/>
<dbReference type="PANTHER" id="PTHR47260">
    <property type="entry name" value="UPF0644 PROTEIN PB2B4.06"/>
    <property type="match status" value="1"/>
</dbReference>
<accession>A0A074XGU6</accession>
<dbReference type="SUPFAM" id="SSF54637">
    <property type="entry name" value="Thioesterase/thiol ester dehydrase-isomerase"/>
    <property type="match status" value="1"/>
</dbReference>
<evidence type="ECO:0000259" key="1">
    <source>
        <dbReference type="Pfam" id="PF03061"/>
    </source>
</evidence>
<sequence length="206" mass="21943">MASTSHAFFTSIPWTSRLLASPSVRTAHPFSRTPKPLTGEDSLIAGTLATSSTIPHCLIYYPRPCFADAEVNAINVLLKVEDGCNGYPSILHGGITATIIDEAMGMLLQLQSERLHLGRVATGHASGEIASGVEAFTKSLNVEFKSPIKTPGIILVKVKVVERKGRGIKMVATVGQKVGQEEELDGEVKVCATGEAIYVTPRGSKL</sequence>
<organism evidence="2 3">
    <name type="scientific">Aureobasidium pullulans EXF-150</name>
    <dbReference type="NCBI Taxonomy" id="1043002"/>
    <lineage>
        <taxon>Eukaryota</taxon>
        <taxon>Fungi</taxon>
        <taxon>Dikarya</taxon>
        <taxon>Ascomycota</taxon>
        <taxon>Pezizomycotina</taxon>
        <taxon>Dothideomycetes</taxon>
        <taxon>Dothideomycetidae</taxon>
        <taxon>Dothideales</taxon>
        <taxon>Saccotheciaceae</taxon>
        <taxon>Aureobasidium</taxon>
    </lineage>
</organism>
<dbReference type="HOGENOM" id="CLU_052827_4_2_1"/>
<feature type="domain" description="Thioesterase" evidence="1">
    <location>
        <begin position="90"/>
        <end position="174"/>
    </location>
</feature>
<gene>
    <name evidence="2" type="ORF">M438DRAFT_374696</name>
</gene>
<dbReference type="InterPro" id="IPR006683">
    <property type="entry name" value="Thioestr_dom"/>
</dbReference>
<evidence type="ECO:0000313" key="3">
    <source>
        <dbReference type="Proteomes" id="UP000030706"/>
    </source>
</evidence>
<dbReference type="RefSeq" id="XP_029760825.1">
    <property type="nucleotide sequence ID" value="XM_029908518.1"/>
</dbReference>
<name>A0A074XGU6_AURPU</name>
<reference evidence="2 3" key="1">
    <citation type="journal article" date="2014" name="BMC Genomics">
        <title>Genome sequencing of four Aureobasidium pullulans varieties: biotechnological potential, stress tolerance, and description of new species.</title>
        <authorList>
            <person name="Gostin Ar C."/>
            <person name="Ohm R.A."/>
            <person name="Kogej T."/>
            <person name="Sonjak S."/>
            <person name="Turk M."/>
            <person name="Zajc J."/>
            <person name="Zalar P."/>
            <person name="Grube M."/>
            <person name="Sun H."/>
            <person name="Han J."/>
            <person name="Sharma A."/>
            <person name="Chiniquy J."/>
            <person name="Ngan C.Y."/>
            <person name="Lipzen A."/>
            <person name="Barry K."/>
            <person name="Grigoriev I.V."/>
            <person name="Gunde-Cimerman N."/>
        </authorList>
    </citation>
    <scope>NUCLEOTIDE SEQUENCE [LARGE SCALE GENOMIC DNA]</scope>
    <source>
        <strain evidence="2 3">EXF-150</strain>
    </source>
</reference>
<evidence type="ECO:0000313" key="2">
    <source>
        <dbReference type="EMBL" id="KEQ84638.1"/>
    </source>
</evidence>
<dbReference type="Pfam" id="PF03061">
    <property type="entry name" value="4HBT"/>
    <property type="match status" value="1"/>
</dbReference>
<keyword evidence="3" id="KW-1185">Reference proteome</keyword>
<dbReference type="EMBL" id="KL584982">
    <property type="protein sequence ID" value="KEQ84638.1"/>
    <property type="molecule type" value="Genomic_DNA"/>
</dbReference>